<protein>
    <submittedName>
        <fullName evidence="4">Amidophosphoribosyltransferase</fullName>
    </submittedName>
</protein>
<feature type="domain" description="Phosphoribosyltransferase" evidence="2">
    <location>
        <begin position="193"/>
        <end position="238"/>
    </location>
</feature>
<gene>
    <name evidence="4" type="ORF">BGP84_20445</name>
</gene>
<dbReference type="CDD" id="cd06223">
    <property type="entry name" value="PRTases_typeI"/>
    <property type="match status" value="1"/>
</dbReference>
<dbReference type="InterPro" id="IPR051910">
    <property type="entry name" value="ComF/GntX_DNA_util-trans"/>
</dbReference>
<dbReference type="InterPro" id="IPR044005">
    <property type="entry name" value="DZR_2"/>
</dbReference>
<dbReference type="GO" id="GO:0016757">
    <property type="term" value="F:glycosyltransferase activity"/>
    <property type="evidence" value="ECO:0007669"/>
    <property type="project" value="UniProtKB-KW"/>
</dbReference>
<comment type="similarity">
    <text evidence="1">Belongs to the ComF/GntX family.</text>
</comment>
<dbReference type="PANTHER" id="PTHR47505">
    <property type="entry name" value="DNA UTILIZATION PROTEIN YHGH"/>
    <property type="match status" value="1"/>
</dbReference>
<dbReference type="Gene3D" id="3.40.50.2020">
    <property type="match status" value="1"/>
</dbReference>
<dbReference type="Proteomes" id="UP000237230">
    <property type="component" value="Unassembled WGS sequence"/>
</dbReference>
<reference evidence="4 5" key="2">
    <citation type="submission" date="2018-03" db="EMBL/GenBank/DDBJ databases">
        <title>Draft genome of Pseudomonas putida strain KH-21-114.</title>
        <authorList>
            <person name="Yoshizawa S."/>
            <person name="Khan N.H."/>
            <person name="Nishimura M."/>
            <person name="Chiura H.X."/>
            <person name="Ogura Y."/>
            <person name="Hayashi T."/>
            <person name="Kogure K."/>
        </authorList>
    </citation>
    <scope>NUCLEOTIDE SEQUENCE [LARGE SCALE GENOMIC DNA]</scope>
    <source>
        <strain evidence="4 5">KH-21-114</strain>
    </source>
</reference>
<dbReference type="RefSeq" id="WP_103448691.1">
    <property type="nucleotide sequence ID" value="NZ_MINH01000021.1"/>
</dbReference>
<evidence type="ECO:0000259" key="2">
    <source>
        <dbReference type="Pfam" id="PF00156"/>
    </source>
</evidence>
<dbReference type="EMBL" id="MINH01000021">
    <property type="protein sequence ID" value="POG05261.1"/>
    <property type="molecule type" value="Genomic_DNA"/>
</dbReference>
<sequence>MNCQPWLKALVYKCININHTCLLCGELAEQRYPLCVACEQELPWLDEHCLRCALPLPMAGLICAQCNRRPPAFDQVVAPWHYGFPLDTLISRFKHNGQWPLGRLMAEMLGLNLHHRYQDGLARPDLLLPVPLARRRLRERGFNQAGMLGRWLSKALAIECDERLLLRTRETPAQQNLDARARRGNLREAFALASAASLKGSHVAVVDDVLTTGATAQAVAQLLQEAGARRVDVYCLARTAKPGQA</sequence>
<evidence type="ECO:0000256" key="1">
    <source>
        <dbReference type="ARBA" id="ARBA00008007"/>
    </source>
</evidence>
<evidence type="ECO:0000259" key="3">
    <source>
        <dbReference type="Pfam" id="PF18912"/>
    </source>
</evidence>
<evidence type="ECO:0000313" key="4">
    <source>
        <dbReference type="EMBL" id="POG05261.1"/>
    </source>
</evidence>
<dbReference type="InterPro" id="IPR029057">
    <property type="entry name" value="PRTase-like"/>
</dbReference>
<dbReference type="PANTHER" id="PTHR47505:SF1">
    <property type="entry name" value="DNA UTILIZATION PROTEIN YHGH"/>
    <property type="match status" value="1"/>
</dbReference>
<dbReference type="Pfam" id="PF18912">
    <property type="entry name" value="DZR_2"/>
    <property type="match status" value="1"/>
</dbReference>
<name>A0A2S3WVC2_PSEPU</name>
<organism evidence="4 5">
    <name type="scientific">Pseudomonas putida</name>
    <name type="common">Arthrobacter siderocapsulatus</name>
    <dbReference type="NCBI Taxonomy" id="303"/>
    <lineage>
        <taxon>Bacteria</taxon>
        <taxon>Pseudomonadati</taxon>
        <taxon>Pseudomonadota</taxon>
        <taxon>Gammaproteobacteria</taxon>
        <taxon>Pseudomonadales</taxon>
        <taxon>Pseudomonadaceae</taxon>
        <taxon>Pseudomonas</taxon>
    </lineage>
</organism>
<dbReference type="SUPFAM" id="SSF53271">
    <property type="entry name" value="PRTase-like"/>
    <property type="match status" value="1"/>
</dbReference>
<evidence type="ECO:0000313" key="5">
    <source>
        <dbReference type="Proteomes" id="UP000237230"/>
    </source>
</evidence>
<dbReference type="AlphaFoldDB" id="A0A2S3WVC2"/>
<comment type="caution">
    <text evidence="4">The sequence shown here is derived from an EMBL/GenBank/DDBJ whole genome shotgun (WGS) entry which is preliminary data.</text>
</comment>
<dbReference type="InterPro" id="IPR000836">
    <property type="entry name" value="PRTase_dom"/>
</dbReference>
<feature type="domain" description="Double zinc ribbon" evidence="3">
    <location>
        <begin position="20"/>
        <end position="66"/>
    </location>
</feature>
<accession>A0A2S3WVC2</accession>
<reference evidence="4 5" key="1">
    <citation type="submission" date="2016-08" db="EMBL/GenBank/DDBJ databases">
        <authorList>
            <person name="Seilhamer J.J."/>
        </authorList>
    </citation>
    <scope>NUCLEOTIDE SEQUENCE [LARGE SCALE GENOMIC DNA]</scope>
    <source>
        <strain evidence="4 5">KH-21-114</strain>
    </source>
</reference>
<dbReference type="Pfam" id="PF00156">
    <property type="entry name" value="Pribosyltran"/>
    <property type="match status" value="1"/>
</dbReference>
<keyword evidence="4" id="KW-0328">Glycosyltransferase</keyword>
<proteinExistence type="inferred from homology"/>
<keyword evidence="4" id="KW-0808">Transferase</keyword>
<dbReference type="OrthoDB" id="9793412at2"/>